<sequence length="316" mass="36412">MMLMDNKVATHHRFIKKFERDLKAYFDAGDDARFLSTFSKYTNLAEPSEHAEEMLYETLLRSKRPGELVDYSLEQMNNGDGNYETHMVYMLQALSDMGNYEEVLEFSGHLLEEPIPQSFRIDILSLRQNAANKLRGMLSDQEPVISKEEFDKFNLFQQLEFVEKITAAHDITYANLITEVFSEIKRNELKTAMLLYLRSVRSNGTLTFEKCGVKMTVQPAELGSLEEYFIVKDVLPKVLDEVEQFNPSFTEAAAELLMGHAIYMYPVQPDFTAEAAVKAYCERIEEMLGMPESYEADAKVKHWLGEIEREIAENSL</sequence>
<comment type="caution">
    <text evidence="1">The sequence shown here is derived from an EMBL/GenBank/DDBJ whole genome shotgun (WGS) entry which is preliminary data.</text>
</comment>
<evidence type="ECO:0000313" key="1">
    <source>
        <dbReference type="EMBL" id="REG25500.1"/>
    </source>
</evidence>
<dbReference type="EMBL" id="QUMW01000009">
    <property type="protein sequence ID" value="REG25500.1"/>
    <property type="molecule type" value="Genomic_DNA"/>
</dbReference>
<dbReference type="SUPFAM" id="SSF116965">
    <property type="entry name" value="Hypothetical protein MPN330"/>
    <property type="match status" value="1"/>
</dbReference>
<evidence type="ECO:0008006" key="3">
    <source>
        <dbReference type="Google" id="ProtNLM"/>
    </source>
</evidence>
<evidence type="ECO:0000313" key="2">
    <source>
        <dbReference type="Proteomes" id="UP000257076"/>
    </source>
</evidence>
<gene>
    <name evidence="1" type="ORF">DFR63_0537</name>
</gene>
<name>A0A3E0B0J3_9STAP</name>
<keyword evidence="2" id="KW-1185">Reference proteome</keyword>
<organism evidence="1 2">
    <name type="scientific">Jeotgalicoccus halotolerans</name>
    <dbReference type="NCBI Taxonomy" id="157227"/>
    <lineage>
        <taxon>Bacteria</taxon>
        <taxon>Bacillati</taxon>
        <taxon>Bacillota</taxon>
        <taxon>Bacilli</taxon>
        <taxon>Bacillales</taxon>
        <taxon>Staphylococcaceae</taxon>
        <taxon>Jeotgalicoccus</taxon>
    </lineage>
</organism>
<dbReference type="RefSeq" id="WP_162842262.1">
    <property type="nucleotide sequence ID" value="NZ_QUMW01000009.1"/>
</dbReference>
<proteinExistence type="predicted"/>
<dbReference type="Proteomes" id="UP000257076">
    <property type="component" value="Unassembled WGS sequence"/>
</dbReference>
<protein>
    <recommendedName>
        <fullName evidence="3">DUF3196 domain-containing protein</fullName>
    </recommendedName>
</protein>
<dbReference type="AlphaFoldDB" id="A0A3E0B0J3"/>
<accession>A0A3E0B0J3</accession>
<reference evidence="1 2" key="1">
    <citation type="submission" date="2018-08" db="EMBL/GenBank/DDBJ databases">
        <title>Genomic Encyclopedia of Type Strains, Phase IV (KMG-IV): sequencing the most valuable type-strain genomes for metagenomic binning, comparative biology and taxonomic classification.</title>
        <authorList>
            <person name="Goeker M."/>
        </authorList>
    </citation>
    <scope>NUCLEOTIDE SEQUENCE [LARGE SCALE GENOMIC DNA]</scope>
    <source>
        <strain evidence="1 2">DSM 17274</strain>
    </source>
</reference>